<dbReference type="AlphaFoldDB" id="A0A8T3DSE1"/>
<keyword evidence="2" id="KW-1185">Reference proteome</keyword>
<sequence length="152" mass="17174">MSLVNHIYPDRSDCLKSNHVTHNPDLVYSLFVYQVSTPIGLNTPCNGPIIDFVLTVLCVLHIERKTTNIIQTSPVCLWPVLYIPAMTSITHSQAWPRPALHSQRMGVLSLHGDMKIPFELQALAELQIIPYSPSSEKCFSLHFHGLIRDLCR</sequence>
<dbReference type="Proteomes" id="UP000829720">
    <property type="component" value="Unassembled WGS sequence"/>
</dbReference>
<evidence type="ECO:0000313" key="2">
    <source>
        <dbReference type="Proteomes" id="UP000829720"/>
    </source>
</evidence>
<accession>A0A8T3DSE1</accession>
<name>A0A8T3DSE1_9TELE</name>
<comment type="caution">
    <text evidence="1">The sequence shown here is derived from an EMBL/GenBank/DDBJ whole genome shotgun (WGS) entry which is preliminary data.</text>
</comment>
<protein>
    <submittedName>
        <fullName evidence="1">Uncharacterized protein</fullName>
    </submittedName>
</protein>
<proteinExistence type="predicted"/>
<reference evidence="1" key="1">
    <citation type="submission" date="2021-01" db="EMBL/GenBank/DDBJ databases">
        <authorList>
            <person name="Zahm M."/>
            <person name="Roques C."/>
            <person name="Cabau C."/>
            <person name="Klopp C."/>
            <person name="Donnadieu C."/>
            <person name="Jouanno E."/>
            <person name="Lampietro C."/>
            <person name="Louis A."/>
            <person name="Herpin A."/>
            <person name="Echchiki A."/>
            <person name="Berthelot C."/>
            <person name="Parey E."/>
            <person name="Roest-Crollius H."/>
            <person name="Braasch I."/>
            <person name="Postlethwait J."/>
            <person name="Bobe J."/>
            <person name="Montfort J."/>
            <person name="Bouchez O."/>
            <person name="Begum T."/>
            <person name="Mejri S."/>
            <person name="Adams A."/>
            <person name="Chen W.-J."/>
            <person name="Guiguen Y."/>
        </authorList>
    </citation>
    <scope>NUCLEOTIDE SEQUENCE</scope>
    <source>
        <tissue evidence="1">Blood</tissue>
    </source>
</reference>
<dbReference type="OrthoDB" id="77911at2759"/>
<evidence type="ECO:0000313" key="1">
    <source>
        <dbReference type="EMBL" id="KAI1898714.1"/>
    </source>
</evidence>
<gene>
    <name evidence="1" type="ORF">AGOR_G00075210</name>
</gene>
<dbReference type="EMBL" id="JAERUA010000006">
    <property type="protein sequence ID" value="KAI1898714.1"/>
    <property type="molecule type" value="Genomic_DNA"/>
</dbReference>
<organism evidence="1 2">
    <name type="scientific">Albula goreensis</name>
    <dbReference type="NCBI Taxonomy" id="1534307"/>
    <lineage>
        <taxon>Eukaryota</taxon>
        <taxon>Metazoa</taxon>
        <taxon>Chordata</taxon>
        <taxon>Craniata</taxon>
        <taxon>Vertebrata</taxon>
        <taxon>Euteleostomi</taxon>
        <taxon>Actinopterygii</taxon>
        <taxon>Neopterygii</taxon>
        <taxon>Teleostei</taxon>
        <taxon>Albuliformes</taxon>
        <taxon>Albulidae</taxon>
        <taxon>Albula</taxon>
    </lineage>
</organism>